<dbReference type="EMBL" id="BBMN01000015">
    <property type="protein sequence ID" value="GAL07134.1"/>
    <property type="molecule type" value="Genomic_DNA"/>
</dbReference>
<name>A0A090QZ40_9GAMM</name>
<proteinExistence type="predicted"/>
<organism evidence="2 3">
    <name type="scientific">Photobacterium aphoticum</name>
    <dbReference type="NCBI Taxonomy" id="754436"/>
    <lineage>
        <taxon>Bacteria</taxon>
        <taxon>Pseudomonadati</taxon>
        <taxon>Pseudomonadota</taxon>
        <taxon>Gammaproteobacteria</taxon>
        <taxon>Vibrionales</taxon>
        <taxon>Vibrionaceae</taxon>
        <taxon>Photobacterium</taxon>
    </lineage>
</organism>
<gene>
    <name evidence="2" type="ORF">JCM19237_4550</name>
</gene>
<feature type="domain" description="F5/8 type C" evidence="1">
    <location>
        <begin position="148"/>
        <end position="251"/>
    </location>
</feature>
<dbReference type="InterPro" id="IPR000421">
    <property type="entry name" value="FA58C"/>
</dbReference>
<dbReference type="AlphaFoldDB" id="A0A090QZ40"/>
<dbReference type="PROSITE" id="PS50022">
    <property type="entry name" value="FA58C_3"/>
    <property type="match status" value="1"/>
</dbReference>
<sequence length="251" mass="27854">MYENWDLRVFSGGNVHGEDKSFTISSIDDPQFLGAFLANWNDLGWSDSWAYTDNDLHVRLRNAIKIGAQKMWNNKTVLPFEEFQNLAYTLGDSPSFDLGNPKYEGNLVVGKSAYSSAYRDIVYPLGGAPNGEKLLDVNFLGHAGAAIDGDSKSRWIAAKKSGSSAWLSVDLQAEQEVSRVEIDWGKGWASQYAIQVSDDGFDWATVATVKGAGVINEEVVFPPTKARFVRILGQTMGTDEPYQIHEVRIYK</sequence>
<dbReference type="STRING" id="754436.JCM19237_4550"/>
<comment type="caution">
    <text evidence="2">The sequence shown here is derived from an EMBL/GenBank/DDBJ whole genome shotgun (WGS) entry which is preliminary data.</text>
</comment>
<reference evidence="2 3" key="1">
    <citation type="journal article" date="2014" name="Genome Announc.">
        <title>Draft Genome Sequences of Two Vibrionaceae Species, Vibrio ponticus C121 and Photobacterium aphoticum C119, Isolated as Coral Reef Microbiota.</title>
        <authorList>
            <person name="Al-saari N."/>
            <person name="Meirelles P.M."/>
            <person name="Mino S."/>
            <person name="Suda W."/>
            <person name="Oshima K."/>
            <person name="Hattori M."/>
            <person name="Ohkuma M."/>
            <person name="Thompson F.L."/>
            <person name="Gomez-Gil B."/>
            <person name="Sawabe T."/>
            <person name="Sawabe T."/>
        </authorList>
    </citation>
    <scope>NUCLEOTIDE SEQUENCE [LARGE SCALE GENOMIC DNA]</scope>
    <source>
        <strain evidence="2 3">JCM 19237</strain>
    </source>
</reference>
<dbReference type="Proteomes" id="UP000029227">
    <property type="component" value="Unassembled WGS sequence"/>
</dbReference>
<protein>
    <submittedName>
        <fullName evidence="2">Putative secreted protein</fullName>
    </submittedName>
</protein>
<evidence type="ECO:0000313" key="3">
    <source>
        <dbReference type="Proteomes" id="UP000029227"/>
    </source>
</evidence>
<evidence type="ECO:0000259" key="1">
    <source>
        <dbReference type="PROSITE" id="PS50022"/>
    </source>
</evidence>
<dbReference type="SUPFAM" id="SSF49785">
    <property type="entry name" value="Galactose-binding domain-like"/>
    <property type="match status" value="1"/>
</dbReference>
<dbReference type="InterPro" id="IPR008979">
    <property type="entry name" value="Galactose-bd-like_sf"/>
</dbReference>
<dbReference type="Pfam" id="PF00754">
    <property type="entry name" value="F5_F8_type_C"/>
    <property type="match status" value="1"/>
</dbReference>
<dbReference type="eggNOG" id="COG3828">
    <property type="taxonomic scope" value="Bacteria"/>
</dbReference>
<dbReference type="Gene3D" id="2.60.120.260">
    <property type="entry name" value="Galactose-binding domain-like"/>
    <property type="match status" value="1"/>
</dbReference>
<evidence type="ECO:0000313" key="2">
    <source>
        <dbReference type="EMBL" id="GAL07134.1"/>
    </source>
</evidence>
<accession>A0A090QZ40</accession>